<accession>A0AAV2MZL8</accession>
<feature type="region of interest" description="Disordered" evidence="1">
    <location>
        <begin position="123"/>
        <end position="161"/>
    </location>
</feature>
<dbReference type="Gene3D" id="4.10.60.10">
    <property type="entry name" value="Zinc finger, CCHC-type"/>
    <property type="match status" value="1"/>
</dbReference>
<organism evidence="3 4">
    <name type="scientific">Lasius platythorax</name>
    <dbReference type="NCBI Taxonomy" id="488582"/>
    <lineage>
        <taxon>Eukaryota</taxon>
        <taxon>Metazoa</taxon>
        <taxon>Ecdysozoa</taxon>
        <taxon>Arthropoda</taxon>
        <taxon>Hexapoda</taxon>
        <taxon>Insecta</taxon>
        <taxon>Pterygota</taxon>
        <taxon>Neoptera</taxon>
        <taxon>Endopterygota</taxon>
        <taxon>Hymenoptera</taxon>
        <taxon>Apocrita</taxon>
        <taxon>Aculeata</taxon>
        <taxon>Formicoidea</taxon>
        <taxon>Formicidae</taxon>
        <taxon>Formicinae</taxon>
        <taxon>Lasius</taxon>
        <taxon>Lasius</taxon>
    </lineage>
</organism>
<evidence type="ECO:0000259" key="2">
    <source>
        <dbReference type="SMART" id="SM00343"/>
    </source>
</evidence>
<dbReference type="AlphaFoldDB" id="A0AAV2MZL8"/>
<dbReference type="SMART" id="SM00343">
    <property type="entry name" value="ZnF_C2HC"/>
    <property type="match status" value="2"/>
</dbReference>
<name>A0AAV2MZL8_9HYME</name>
<dbReference type="InterPro" id="IPR036875">
    <property type="entry name" value="Znf_CCHC_sf"/>
</dbReference>
<keyword evidence="4" id="KW-1185">Reference proteome</keyword>
<gene>
    <name evidence="3" type="ORF">LPLAT_LOCUS7010</name>
</gene>
<evidence type="ECO:0000313" key="3">
    <source>
        <dbReference type="EMBL" id="CAL1672341.1"/>
    </source>
</evidence>
<feature type="domain" description="CCHC-type" evidence="2">
    <location>
        <begin position="454"/>
        <end position="470"/>
    </location>
</feature>
<dbReference type="GO" id="GO:0003676">
    <property type="term" value="F:nucleic acid binding"/>
    <property type="evidence" value="ECO:0007669"/>
    <property type="project" value="InterPro"/>
</dbReference>
<feature type="domain" description="CCHC-type" evidence="2">
    <location>
        <begin position="431"/>
        <end position="447"/>
    </location>
</feature>
<sequence length="554" mass="60399">MGTQTESEGLSSVNPIMIPSQSSPVLGRETRTVDRCCSPVWGVDLSVLPPASLCAVGKEVQTDASLMQTGGITSAKTSLLALIEDVVANKEAPQGEIVRLREEFESLSRDIVSLVGETRKASIPSSASAARRSGKKKRIKKPKQASGVGFLPPPRNLASDLGREDTALKPVQPSVSEETWAMVASHRTRRDPQCDRSASVLVSCPVPGNSVRTLGNKSTGAAPGASVARTERVKRSDRPTVLRQMTKASTKERVKVSGPRLPSTAVVSITIMPNCKRDYKSVMSEARQKISLDQLGIVNPRIRPAVNGGLLILIPGKDRNQKADDLAGCLRKLWDGDPKIRMARPAKFAELRVWGFDVSTTPSDVASAIVKVGGCLREDVRVGEIRWTPFGSGSIWVRCPILAARKVIEERNLTVGWGVANVESLRTRPLICYRCLGTGHSRQRCMSDVDRSGRCYRCAASDHRAVHCSAVSLSCPLCSDLGLPAEHVFGGKDCVPYINNKLEGRNARFRETRVSPKGIRKLRQRKMTRTSESISVENNCRTLGREEEEMETEV</sequence>
<feature type="compositionally biased region" description="Basic residues" evidence="1">
    <location>
        <begin position="132"/>
        <end position="143"/>
    </location>
</feature>
<protein>
    <recommendedName>
        <fullName evidence="2">CCHC-type domain-containing protein</fullName>
    </recommendedName>
</protein>
<dbReference type="GO" id="GO:0008270">
    <property type="term" value="F:zinc ion binding"/>
    <property type="evidence" value="ECO:0007669"/>
    <property type="project" value="InterPro"/>
</dbReference>
<evidence type="ECO:0000256" key="1">
    <source>
        <dbReference type="SAM" id="MobiDB-lite"/>
    </source>
</evidence>
<dbReference type="Proteomes" id="UP001497644">
    <property type="component" value="Unassembled WGS sequence"/>
</dbReference>
<dbReference type="SUPFAM" id="SSF57756">
    <property type="entry name" value="Retrovirus zinc finger-like domains"/>
    <property type="match status" value="1"/>
</dbReference>
<evidence type="ECO:0000313" key="4">
    <source>
        <dbReference type="Proteomes" id="UP001497644"/>
    </source>
</evidence>
<dbReference type="InterPro" id="IPR001878">
    <property type="entry name" value="Znf_CCHC"/>
</dbReference>
<proteinExistence type="predicted"/>
<reference evidence="3" key="1">
    <citation type="submission" date="2024-04" db="EMBL/GenBank/DDBJ databases">
        <authorList>
            <consortium name="Molecular Ecology Group"/>
        </authorList>
    </citation>
    <scope>NUCLEOTIDE SEQUENCE</scope>
</reference>
<dbReference type="EMBL" id="CAXIPU020000501">
    <property type="protein sequence ID" value="CAL1672341.1"/>
    <property type="molecule type" value="Genomic_DNA"/>
</dbReference>
<comment type="caution">
    <text evidence="3">The sequence shown here is derived from an EMBL/GenBank/DDBJ whole genome shotgun (WGS) entry which is preliminary data.</text>
</comment>